<protein>
    <recommendedName>
        <fullName evidence="3">Capsular polysaccharide biosynthesis protein</fullName>
    </recommendedName>
</protein>
<dbReference type="RefSeq" id="WP_106609562.1">
    <property type="nucleotide sequence ID" value="NZ_PYGJ01000013.1"/>
</dbReference>
<organism evidence="1 2">
    <name type="scientific">Shimia abyssi</name>
    <dbReference type="NCBI Taxonomy" id="1662395"/>
    <lineage>
        <taxon>Bacteria</taxon>
        <taxon>Pseudomonadati</taxon>
        <taxon>Pseudomonadota</taxon>
        <taxon>Alphaproteobacteria</taxon>
        <taxon>Rhodobacterales</taxon>
        <taxon>Roseobacteraceae</taxon>
    </lineage>
</organism>
<comment type="caution">
    <text evidence="1">The sequence shown here is derived from an EMBL/GenBank/DDBJ whole genome shotgun (WGS) entry which is preliminary data.</text>
</comment>
<dbReference type="EMBL" id="PYGJ01000013">
    <property type="protein sequence ID" value="PSL17946.1"/>
    <property type="molecule type" value="Genomic_DNA"/>
</dbReference>
<reference evidence="1 2" key="1">
    <citation type="submission" date="2018-03" db="EMBL/GenBank/DDBJ databases">
        <title>Genomic Encyclopedia of Archaeal and Bacterial Type Strains, Phase II (KMG-II): from individual species to whole genera.</title>
        <authorList>
            <person name="Goeker M."/>
        </authorList>
    </citation>
    <scope>NUCLEOTIDE SEQUENCE [LARGE SCALE GENOMIC DNA]</scope>
    <source>
        <strain evidence="1 2">DSM 100673</strain>
    </source>
</reference>
<dbReference type="OrthoDB" id="6713140at2"/>
<name>A0A2P8F8A4_9RHOB</name>
<sequence>MLEALYEPVDARAQGWDLFWLRLARSVRLMTGEKHIRFYLPGELRDSAAEGRHNFMNKVVSVLKAADFTMEFLDATLVEPVGSEFSLFHMQEPFRQNSVTVRRAYYYPFWQIERTNERWHWDVARADFDPEVVNADKARKFYQQWQKRLYETPLKDVSNDGFVYVPLQGRLTQHRSFQTCSPVEMLQKTIALVEGRRVIAALHPNEIYSQSDYDTLEEIERRYEALELRMGEMEQLLPRCEYVVTQNSSVAFAGFFFGKPCVTFAKIDFHHIAADVERMGIEGAFEAVQGSLPEFEKYVWWFLQQMSINAGRPEAEEKIRARLSTMGWPV</sequence>
<gene>
    <name evidence="1" type="ORF">CLV88_11317</name>
</gene>
<accession>A0A2P8F8A4</accession>
<dbReference type="InterPro" id="IPR043148">
    <property type="entry name" value="TagF_C"/>
</dbReference>
<dbReference type="Gene3D" id="3.40.50.12580">
    <property type="match status" value="1"/>
</dbReference>
<evidence type="ECO:0008006" key="3">
    <source>
        <dbReference type="Google" id="ProtNLM"/>
    </source>
</evidence>
<evidence type="ECO:0000313" key="2">
    <source>
        <dbReference type="Proteomes" id="UP000240418"/>
    </source>
</evidence>
<proteinExistence type="predicted"/>
<dbReference type="AlphaFoldDB" id="A0A2P8F8A4"/>
<keyword evidence="2" id="KW-1185">Reference proteome</keyword>
<dbReference type="Proteomes" id="UP000240418">
    <property type="component" value="Unassembled WGS sequence"/>
</dbReference>
<evidence type="ECO:0000313" key="1">
    <source>
        <dbReference type="EMBL" id="PSL17946.1"/>
    </source>
</evidence>